<organism evidence="2 3">
    <name type="scientific">Dissostichus eleginoides</name>
    <name type="common">Patagonian toothfish</name>
    <name type="synonym">Dissostichus amissus</name>
    <dbReference type="NCBI Taxonomy" id="100907"/>
    <lineage>
        <taxon>Eukaryota</taxon>
        <taxon>Metazoa</taxon>
        <taxon>Chordata</taxon>
        <taxon>Craniata</taxon>
        <taxon>Vertebrata</taxon>
        <taxon>Euteleostomi</taxon>
        <taxon>Actinopterygii</taxon>
        <taxon>Neopterygii</taxon>
        <taxon>Teleostei</taxon>
        <taxon>Neoteleostei</taxon>
        <taxon>Acanthomorphata</taxon>
        <taxon>Eupercaria</taxon>
        <taxon>Perciformes</taxon>
        <taxon>Notothenioidei</taxon>
        <taxon>Nototheniidae</taxon>
        <taxon>Dissostichus</taxon>
    </lineage>
</organism>
<comment type="caution">
    <text evidence="2">The sequence shown here is derived from an EMBL/GenBank/DDBJ whole genome shotgun (WGS) entry which is preliminary data.</text>
</comment>
<reference evidence="2" key="1">
    <citation type="submission" date="2023-04" db="EMBL/GenBank/DDBJ databases">
        <title>Chromosome-level genome of Chaenocephalus aceratus.</title>
        <authorList>
            <person name="Park H."/>
        </authorList>
    </citation>
    <scope>NUCLEOTIDE SEQUENCE</scope>
    <source>
        <strain evidence="2">DE</strain>
        <tissue evidence="2">Muscle</tissue>
    </source>
</reference>
<evidence type="ECO:0000313" key="2">
    <source>
        <dbReference type="EMBL" id="KAK1898663.1"/>
    </source>
</evidence>
<evidence type="ECO:0000256" key="1">
    <source>
        <dbReference type="SAM" id="MobiDB-lite"/>
    </source>
</evidence>
<accession>A0AAD9CBI5</accession>
<feature type="region of interest" description="Disordered" evidence="1">
    <location>
        <begin position="105"/>
        <end position="124"/>
    </location>
</feature>
<dbReference type="AlphaFoldDB" id="A0AAD9CBI5"/>
<keyword evidence="3" id="KW-1185">Reference proteome</keyword>
<sequence length="124" mass="14131">MMMMLKAEKYNVNEPAADCTPSSSINLSEHIFRRLRSNRIDKFLQQNAVETALFPLEADSYPEHRRCQCRHLQVQYVYIKRPQRPVYSPLKLTLTLPAATTVLQGDENDKGRSALKGQGSYGGM</sequence>
<proteinExistence type="predicted"/>
<name>A0AAD9CBI5_DISEL</name>
<evidence type="ECO:0000313" key="3">
    <source>
        <dbReference type="Proteomes" id="UP001228049"/>
    </source>
</evidence>
<protein>
    <submittedName>
        <fullName evidence="2">E3 ubiquitin-protein ligase HERC3</fullName>
    </submittedName>
</protein>
<gene>
    <name evidence="2" type="ORF">KUDE01_018187</name>
</gene>
<dbReference type="Proteomes" id="UP001228049">
    <property type="component" value="Unassembled WGS sequence"/>
</dbReference>
<dbReference type="EMBL" id="JASDAP010000008">
    <property type="protein sequence ID" value="KAK1898663.1"/>
    <property type="molecule type" value="Genomic_DNA"/>
</dbReference>